<comment type="caution">
    <text evidence="1">The sequence shown here is derived from an EMBL/GenBank/DDBJ whole genome shotgun (WGS) entry which is preliminary data.</text>
</comment>
<name>A0AAD6MR55_9EURO</name>
<dbReference type="GO" id="GO:0050151">
    <property type="term" value="F:oleate hydratase activity"/>
    <property type="evidence" value="ECO:0007669"/>
    <property type="project" value="InterPro"/>
</dbReference>
<dbReference type="SUPFAM" id="SSF51905">
    <property type="entry name" value="FAD/NAD(P)-binding domain"/>
    <property type="match status" value="1"/>
</dbReference>
<proteinExistence type="predicted"/>
<sequence length="540" mass="61056">MNDSQNQESSTSTSTGIQAWILGSGTASLASAVYLIQRANLPPQNVHVLDAHISLGGSLYHHGSPTHGYNQFAGCLPVPVGTPVRDLLASIPSPTAHGRTVLDTITKEQDSHIPGNCHTRTKFLLQKTKSRENINPDELHLSVSDRLYLARLVLRSEKRFHREHIKDIMPKSFFQSVFWSIWSAQFGFQPWHSAVEFRRALRQYLHQYHSLSILNSLDISGYYQFESIILPVYLYLQSIGVDFHFDTTVEDLITTSKNGYQRVSKLKLVENGFHIAKDIGTHDIVIMMLGSSTSGSSIGTNDASPMFNSLEPDDEYDENWKLWLELGTQNDKFGNPYNFCTRMNDSILGSFTMTITDRPLWEFLTSRAAQADCGTFIMLPDSNWELRLCIPTQPVFSQQPQNVYVIWGFTLFPSRKGNYVNKSMEECSGTQITAEVLQHLQYHPVPPNTLTIPSLMPRMTSMLLVRSKTDRPDVIPPNTSNLALVGQFVEIPDYTCVDVSYGIRAAQIATSRLMNVSMPDDELRERFATIKNLLRLLSWR</sequence>
<dbReference type="PANTHER" id="PTHR37417:SF2">
    <property type="entry name" value="67 KDA MYOSIN-CROSS-REACTIVE ANTIGEN FAMILY PROTEIN (AFU_ORTHOLOGUE AFUA_5G09970)"/>
    <property type="match status" value="1"/>
</dbReference>
<dbReference type="InterPro" id="IPR036188">
    <property type="entry name" value="FAD/NAD-bd_sf"/>
</dbReference>
<dbReference type="AlphaFoldDB" id="A0AAD6MR55"/>
<dbReference type="PANTHER" id="PTHR37417">
    <property type="entry name" value="67 KDA MYOSIN-CROSS-REACTIVE ANTIGEN FAMILY PROTEIN (AFU_ORTHOLOGUE AFUA_5G09970)"/>
    <property type="match status" value="1"/>
</dbReference>
<organism evidence="1 2">
    <name type="scientific">Penicillium malachiteum</name>
    <dbReference type="NCBI Taxonomy" id="1324776"/>
    <lineage>
        <taxon>Eukaryota</taxon>
        <taxon>Fungi</taxon>
        <taxon>Dikarya</taxon>
        <taxon>Ascomycota</taxon>
        <taxon>Pezizomycotina</taxon>
        <taxon>Eurotiomycetes</taxon>
        <taxon>Eurotiomycetidae</taxon>
        <taxon>Eurotiales</taxon>
        <taxon>Aspergillaceae</taxon>
        <taxon>Penicillium</taxon>
    </lineage>
</organism>
<dbReference type="Proteomes" id="UP001215712">
    <property type="component" value="Unassembled WGS sequence"/>
</dbReference>
<protein>
    <recommendedName>
        <fullName evidence="3">67 kDa myosin-cross-reactive antigen family protein</fullName>
    </recommendedName>
</protein>
<gene>
    <name evidence="1" type="ORF">N7493_011200</name>
</gene>
<keyword evidence="2" id="KW-1185">Reference proteome</keyword>
<dbReference type="Gene3D" id="3.50.50.60">
    <property type="entry name" value="FAD/NAD(P)-binding domain"/>
    <property type="match status" value="3"/>
</dbReference>
<reference evidence="1" key="1">
    <citation type="journal article" date="2023" name="IMA Fungus">
        <title>Comparative genomic study of the Penicillium genus elucidates a diverse pangenome and 15 lateral gene transfer events.</title>
        <authorList>
            <person name="Petersen C."/>
            <person name="Sorensen T."/>
            <person name="Nielsen M.R."/>
            <person name="Sondergaard T.E."/>
            <person name="Sorensen J.L."/>
            <person name="Fitzpatrick D.A."/>
            <person name="Frisvad J.C."/>
            <person name="Nielsen K.L."/>
        </authorList>
    </citation>
    <scope>NUCLEOTIDE SEQUENCE</scope>
    <source>
        <strain evidence="1">IBT 17514</strain>
    </source>
</reference>
<dbReference type="InterPro" id="IPR010354">
    <property type="entry name" value="Oleate_hydratase"/>
</dbReference>
<evidence type="ECO:0008006" key="3">
    <source>
        <dbReference type="Google" id="ProtNLM"/>
    </source>
</evidence>
<evidence type="ECO:0000313" key="2">
    <source>
        <dbReference type="Proteomes" id="UP001215712"/>
    </source>
</evidence>
<dbReference type="GO" id="GO:0071949">
    <property type="term" value="F:FAD binding"/>
    <property type="evidence" value="ECO:0007669"/>
    <property type="project" value="InterPro"/>
</dbReference>
<evidence type="ECO:0000313" key="1">
    <source>
        <dbReference type="EMBL" id="KAJ5704062.1"/>
    </source>
</evidence>
<dbReference type="Pfam" id="PF06100">
    <property type="entry name" value="MCRA"/>
    <property type="match status" value="1"/>
</dbReference>
<dbReference type="EMBL" id="JAQJAN010000020">
    <property type="protein sequence ID" value="KAJ5704062.1"/>
    <property type="molecule type" value="Genomic_DNA"/>
</dbReference>
<accession>A0AAD6MR55</accession>
<dbReference type="GO" id="GO:0006631">
    <property type="term" value="P:fatty acid metabolic process"/>
    <property type="evidence" value="ECO:0007669"/>
    <property type="project" value="InterPro"/>
</dbReference>
<reference evidence="1" key="2">
    <citation type="submission" date="2023-01" db="EMBL/GenBank/DDBJ databases">
        <authorList>
            <person name="Petersen C."/>
        </authorList>
    </citation>
    <scope>NUCLEOTIDE SEQUENCE</scope>
    <source>
        <strain evidence="1">IBT 17514</strain>
    </source>
</reference>